<evidence type="ECO:0000313" key="3">
    <source>
        <dbReference type="Proteomes" id="UP000591071"/>
    </source>
</evidence>
<gene>
    <name evidence="2" type="ORF">HF872_06975</name>
</gene>
<organism evidence="2 3">
    <name type="scientific">Megasphaera hexanoica</name>
    <dbReference type="NCBI Taxonomy" id="1675036"/>
    <lineage>
        <taxon>Bacteria</taxon>
        <taxon>Bacillati</taxon>
        <taxon>Bacillota</taxon>
        <taxon>Negativicutes</taxon>
        <taxon>Veillonellales</taxon>
        <taxon>Veillonellaceae</taxon>
        <taxon>Megasphaera</taxon>
    </lineage>
</organism>
<reference evidence="2 3" key="1">
    <citation type="submission" date="2020-04" db="EMBL/GenBank/DDBJ databases">
        <authorList>
            <person name="Hitch T.C.A."/>
            <person name="Wylensek D."/>
            <person name="Clavel T."/>
        </authorList>
    </citation>
    <scope>NUCLEOTIDE SEQUENCE [LARGE SCALE GENOMIC DNA]</scope>
    <source>
        <strain evidence="2 3">Oil-RF-744-FAT-WT-6-1</strain>
    </source>
</reference>
<feature type="chain" id="PRO_5032961773" evidence="1">
    <location>
        <begin position="26"/>
        <end position="157"/>
    </location>
</feature>
<sequence>MNRWIKKAVVAIFPLCILTTGTAMASISNNEINLGGLTPTTSIEYMESIYGAPDRVETKYSDGQTMHVYHYGNSVEVNSFRKPTTAIVRISANNGWATPAGVTVGMDKSVITNIYGSPDFKYKGNSGETVYEYHDTHAVSSLSFGIKKNKISIGISA</sequence>
<dbReference type="Proteomes" id="UP000591071">
    <property type="component" value="Unassembled WGS sequence"/>
</dbReference>
<keyword evidence="1" id="KW-0732">Signal</keyword>
<name>A0A848BVU0_9FIRM</name>
<dbReference type="AlphaFoldDB" id="A0A848BVU0"/>
<dbReference type="EMBL" id="JABAFG010000009">
    <property type="protein sequence ID" value="NME28364.1"/>
    <property type="molecule type" value="Genomic_DNA"/>
</dbReference>
<evidence type="ECO:0000256" key="1">
    <source>
        <dbReference type="SAM" id="SignalP"/>
    </source>
</evidence>
<feature type="signal peptide" evidence="1">
    <location>
        <begin position="1"/>
        <end position="25"/>
    </location>
</feature>
<protein>
    <submittedName>
        <fullName evidence="2">Uncharacterized protein</fullName>
    </submittedName>
</protein>
<proteinExistence type="predicted"/>
<comment type="caution">
    <text evidence="2">The sequence shown here is derived from an EMBL/GenBank/DDBJ whole genome shotgun (WGS) entry which is preliminary data.</text>
</comment>
<evidence type="ECO:0000313" key="2">
    <source>
        <dbReference type="EMBL" id="NME28364.1"/>
    </source>
</evidence>
<accession>A0A848BVU0</accession>
<dbReference type="RefSeq" id="WP_170087586.1">
    <property type="nucleotide sequence ID" value="NZ_JABAFG010000009.1"/>
</dbReference>